<evidence type="ECO:0000256" key="1">
    <source>
        <dbReference type="SAM" id="MobiDB-lite"/>
    </source>
</evidence>
<dbReference type="AlphaFoldDB" id="Q3JIV5"/>
<accession>Q3JIV5</accession>
<dbReference type="Proteomes" id="UP000002700">
    <property type="component" value="Chromosome II"/>
</dbReference>
<name>Q3JIV5_BURP1</name>
<feature type="region of interest" description="Disordered" evidence="1">
    <location>
        <begin position="1"/>
        <end position="28"/>
    </location>
</feature>
<sequence>MGARTAGAREPFATRRGGERAGPGPARSAAAQRVVEQRVGHGQRRIACVGFAALDRSRRVDGLPRERGEAFADACSRGGVEPPVAAQHVRLEHEVQRAARFEQARCGACRDPRHLDRQAAGRIVDVQHRRRRRREAVRQQMLDLDEPLRQIGRQRHRTSASCAGRPARARHRAAPPLCACAIFIVGRRPARA</sequence>
<dbReference type="EnsemblBacteria" id="ABA52456">
    <property type="protein sequence ID" value="ABA52456"/>
    <property type="gene ID" value="BURPS1710b_A1341"/>
</dbReference>
<dbReference type="KEGG" id="bpm:BURPS1710b_A1341"/>
<evidence type="ECO:0000313" key="2">
    <source>
        <dbReference type="EMBL" id="ABA52456.1"/>
    </source>
</evidence>
<protein>
    <submittedName>
        <fullName evidence="2">Uncharacterized protein</fullName>
    </submittedName>
</protein>
<gene>
    <name evidence="2" type="ordered locus">BURPS1710b_A1341</name>
</gene>
<proteinExistence type="predicted"/>
<dbReference type="EMBL" id="CP000125">
    <property type="protein sequence ID" value="ABA52456.1"/>
    <property type="molecule type" value="Genomic_DNA"/>
</dbReference>
<reference evidence="2 3" key="1">
    <citation type="submission" date="2005-09" db="EMBL/GenBank/DDBJ databases">
        <authorList>
            <person name="Woods D.E."/>
            <person name="Nierman W.C."/>
        </authorList>
    </citation>
    <scope>NUCLEOTIDE SEQUENCE [LARGE SCALE GENOMIC DNA]</scope>
    <source>
        <strain evidence="2 3">1710b</strain>
    </source>
</reference>
<dbReference type="HOGENOM" id="CLU_1412839_0_0_4"/>
<evidence type="ECO:0000313" key="3">
    <source>
        <dbReference type="Proteomes" id="UP000002700"/>
    </source>
</evidence>
<organism evidence="2 3">
    <name type="scientific">Burkholderia pseudomallei (strain 1710b)</name>
    <dbReference type="NCBI Taxonomy" id="320372"/>
    <lineage>
        <taxon>Bacteria</taxon>
        <taxon>Pseudomonadati</taxon>
        <taxon>Pseudomonadota</taxon>
        <taxon>Betaproteobacteria</taxon>
        <taxon>Burkholderiales</taxon>
        <taxon>Burkholderiaceae</taxon>
        <taxon>Burkholderia</taxon>
        <taxon>pseudomallei group</taxon>
    </lineage>
</organism>